<feature type="compositionally biased region" description="Basic residues" evidence="12">
    <location>
        <begin position="263"/>
        <end position="272"/>
    </location>
</feature>
<dbReference type="CDD" id="cd03692">
    <property type="entry name" value="mtIF2_IVc"/>
    <property type="match status" value="1"/>
</dbReference>
<dbReference type="InterPro" id="IPR009061">
    <property type="entry name" value="DNA-bd_dom_put_sf"/>
</dbReference>
<dbReference type="InterPro" id="IPR000178">
    <property type="entry name" value="TF_IF2_bacterial-like"/>
</dbReference>
<dbReference type="Proteomes" id="UP000199626">
    <property type="component" value="Unassembled WGS sequence"/>
</dbReference>
<dbReference type="Gene3D" id="3.40.50.300">
    <property type="entry name" value="P-loop containing nucleotide triphosphate hydrolases"/>
    <property type="match status" value="1"/>
</dbReference>
<gene>
    <name evidence="9" type="primary">infB</name>
    <name evidence="14" type="ORF">SAMN02927930_01767</name>
</gene>
<evidence type="ECO:0000256" key="5">
    <source>
        <dbReference type="ARBA" id="ARBA00022540"/>
    </source>
</evidence>
<dbReference type="InterPro" id="IPR006847">
    <property type="entry name" value="IF2_N"/>
</dbReference>
<evidence type="ECO:0000256" key="2">
    <source>
        <dbReference type="ARBA" id="ARBA00007733"/>
    </source>
</evidence>
<keyword evidence="8 9" id="KW-0342">GTP-binding</keyword>
<evidence type="ECO:0000256" key="9">
    <source>
        <dbReference type="HAMAP-Rule" id="MF_00100"/>
    </source>
</evidence>
<keyword evidence="7 9" id="KW-0648">Protein biosynthesis</keyword>
<evidence type="ECO:0000256" key="6">
    <source>
        <dbReference type="ARBA" id="ARBA00022741"/>
    </source>
</evidence>
<keyword evidence="15" id="KW-1185">Reference proteome</keyword>
<dbReference type="PANTHER" id="PTHR43381">
    <property type="entry name" value="TRANSLATION INITIATION FACTOR IF-2-RELATED"/>
    <property type="match status" value="1"/>
</dbReference>
<accession>A0A1G6DLJ5</accession>
<dbReference type="FunFam" id="2.40.30.10:FF:000007">
    <property type="entry name" value="Translation initiation factor IF-2"/>
    <property type="match status" value="1"/>
</dbReference>
<dbReference type="GO" id="GO:0005525">
    <property type="term" value="F:GTP binding"/>
    <property type="evidence" value="ECO:0007669"/>
    <property type="project" value="UniProtKB-KW"/>
</dbReference>
<protein>
    <recommendedName>
        <fullName evidence="3 9">Translation initiation factor IF-2</fullName>
    </recommendedName>
</protein>
<feature type="domain" description="Tr-type G" evidence="13">
    <location>
        <begin position="392"/>
        <end position="561"/>
    </location>
</feature>
<feature type="compositionally biased region" description="Basic and acidic residues" evidence="12">
    <location>
        <begin position="144"/>
        <end position="241"/>
    </location>
</feature>
<feature type="binding site" evidence="9">
    <location>
        <begin position="501"/>
        <end position="504"/>
    </location>
    <ligand>
        <name>GTP</name>
        <dbReference type="ChEBI" id="CHEBI:37565"/>
    </ligand>
</feature>
<feature type="region of interest" description="Disordered" evidence="12">
    <location>
        <begin position="49"/>
        <end position="88"/>
    </location>
</feature>
<dbReference type="InterPro" id="IPR013575">
    <property type="entry name" value="IF2_assoc_dom_bac"/>
</dbReference>
<dbReference type="PANTHER" id="PTHR43381:SF5">
    <property type="entry name" value="TR-TYPE G DOMAIN-CONTAINING PROTEIN"/>
    <property type="match status" value="1"/>
</dbReference>
<dbReference type="PROSITE" id="PS51722">
    <property type="entry name" value="G_TR_2"/>
    <property type="match status" value="1"/>
</dbReference>
<dbReference type="SUPFAM" id="SSF52540">
    <property type="entry name" value="P-loop containing nucleoside triphosphate hydrolases"/>
    <property type="match status" value="1"/>
</dbReference>
<dbReference type="InterPro" id="IPR053905">
    <property type="entry name" value="EF-G-like_DII"/>
</dbReference>
<dbReference type="InterPro" id="IPR009000">
    <property type="entry name" value="Transl_B-barrel_sf"/>
</dbReference>
<dbReference type="HAMAP" id="MF_00100_B">
    <property type="entry name" value="IF_2_B"/>
    <property type="match status" value="1"/>
</dbReference>
<keyword evidence="6 9" id="KW-0547">Nucleotide-binding</keyword>
<comment type="subcellular location">
    <subcellularLocation>
        <location evidence="1 9 11">Cytoplasm</location>
    </subcellularLocation>
</comment>
<dbReference type="NCBIfam" id="TIGR00487">
    <property type="entry name" value="IF-2"/>
    <property type="match status" value="1"/>
</dbReference>
<dbReference type="Gene3D" id="2.40.30.10">
    <property type="entry name" value="Translation factors"/>
    <property type="match status" value="2"/>
</dbReference>
<dbReference type="SUPFAM" id="SSF52156">
    <property type="entry name" value="Initiation factor IF2/eIF5b, domain 3"/>
    <property type="match status" value="1"/>
</dbReference>
<dbReference type="InterPro" id="IPR000795">
    <property type="entry name" value="T_Tr_GTP-bd_dom"/>
</dbReference>
<dbReference type="GO" id="GO:0003924">
    <property type="term" value="F:GTPase activity"/>
    <property type="evidence" value="ECO:0007669"/>
    <property type="project" value="UniProtKB-UniRule"/>
</dbReference>
<dbReference type="InterPro" id="IPR036925">
    <property type="entry name" value="TIF_IF2_dom3_sf"/>
</dbReference>
<evidence type="ECO:0000256" key="11">
    <source>
        <dbReference type="RuleBase" id="RU000645"/>
    </source>
</evidence>
<dbReference type="EMBL" id="FMXN01000011">
    <property type="protein sequence ID" value="SDB46064.1"/>
    <property type="molecule type" value="Genomic_DNA"/>
</dbReference>
<proteinExistence type="inferred from homology"/>
<dbReference type="OrthoDB" id="9811804at2"/>
<dbReference type="STRING" id="1159017.SAMN02927930_01767"/>
<evidence type="ECO:0000259" key="13">
    <source>
        <dbReference type="PROSITE" id="PS51722"/>
    </source>
</evidence>
<dbReference type="RefSeq" id="WP_092593698.1">
    <property type="nucleotide sequence ID" value="NZ_FMXN01000011.1"/>
</dbReference>
<dbReference type="SUPFAM" id="SSF50447">
    <property type="entry name" value="Translation proteins"/>
    <property type="match status" value="2"/>
</dbReference>
<feature type="binding site" evidence="9">
    <location>
        <begin position="401"/>
        <end position="408"/>
    </location>
    <ligand>
        <name>GTP</name>
        <dbReference type="ChEBI" id="CHEBI:37565"/>
    </ligand>
</feature>
<dbReference type="InterPro" id="IPR044145">
    <property type="entry name" value="IF2_II"/>
</dbReference>
<evidence type="ECO:0000256" key="12">
    <source>
        <dbReference type="SAM" id="MobiDB-lite"/>
    </source>
</evidence>
<dbReference type="GO" id="GO:0003743">
    <property type="term" value="F:translation initiation factor activity"/>
    <property type="evidence" value="ECO:0007669"/>
    <property type="project" value="UniProtKB-UniRule"/>
</dbReference>
<dbReference type="CDD" id="cd03702">
    <property type="entry name" value="IF2_mtIF2_II"/>
    <property type="match status" value="1"/>
</dbReference>
<dbReference type="InterPro" id="IPR027417">
    <property type="entry name" value="P-loop_NTPase"/>
</dbReference>
<dbReference type="Pfam" id="PF22042">
    <property type="entry name" value="EF-G_D2"/>
    <property type="match status" value="1"/>
</dbReference>
<keyword evidence="5 9" id="KW-0396">Initiation factor</keyword>
<evidence type="ECO:0000256" key="8">
    <source>
        <dbReference type="ARBA" id="ARBA00023134"/>
    </source>
</evidence>
<dbReference type="InterPro" id="IPR023115">
    <property type="entry name" value="TIF_IF2_dom3"/>
</dbReference>
<sequence length="892" mass="98407">MEEVTLDKLAQDVGTTVDRLVQQFAEAGIKKQPGDRVNEQEKQTLLAHLNKTTGGAAPSEPAKMTLKRKEKSTLSIGGGPAGRTKSVQVEVRKKRTYVKRSVLEEQQKAEQERLEQERLAAELKRQEEEVKKAAAEQAKAAAKAAEEKAKQEAARKEKEQAKAKAEAEKRAAMSPEERKRADEAKVEAERLRKAQEEEARKKAEAEAARQAEEARRLAEENEARWQEEEAKRKRAEQEEVHFTTSQTAREAEDEQDEGEERRARRKQSKQRRHKDDERDDTPRREKRRKGAKRSTLQHGFNKPAAPVEREVRLGETITVGELANRMAVKASEVIKTMMKMGEMVTINQVLDQETATLVVEEMGHKVVLVSENALEQEILADRDEELNQQLVSRAPVVTVMGHVDHGKTSLLDHIRKAKVAAGEAGGITQHIGAYHVKTDHGMITFLDTPGHAAFTSMRARGAGATDIVILVVASDDGVMPQTIEAIQHAKAAGVPIVVAITKMDKPEADPDRIKNELAQREVIPEEWGGDVMFVPVSARTGDGIEDLLEAVLLQAEVLDLKAVASGMARGIVIESRLDRGRGPVASILVQEGTLRRGDVVLCGLEYGKIRAMRDETGREVEEAGPSIPVEILGLSGVPQAGDEATAVKDERKAREVANYRQGKYREVKLAKQQKAKLENMFANMQEGDVKELNIVLKSDVQGSLEAISDSLMSLATDEVKVNIIGSGVGGITETDASLANASNAIIIGFNVRADASAKRLIDQESVDLRYYSVIYDLLDEVKAAMGGMLAPEFKQQIIGLAEVRDVFKSPKLGAIAGCMVVEGIVKRSAPIRVLRDNVVIFEGELESLRRFKDDVQEVRHGMECGIGVKNYNDVRVGDQIEVFETVQVERSL</sequence>
<dbReference type="InterPro" id="IPR004161">
    <property type="entry name" value="EFTu-like_2"/>
</dbReference>
<feature type="compositionally biased region" description="Basic and acidic residues" evidence="12">
    <location>
        <begin position="273"/>
        <end position="283"/>
    </location>
</feature>
<evidence type="ECO:0000256" key="4">
    <source>
        <dbReference type="ARBA" id="ARBA00022490"/>
    </source>
</evidence>
<dbReference type="FunFam" id="3.40.50.300:FF:000019">
    <property type="entry name" value="Translation initiation factor IF-2"/>
    <property type="match status" value="1"/>
</dbReference>
<feature type="compositionally biased region" description="Basic and acidic residues" evidence="12">
    <location>
        <begin position="125"/>
        <end position="134"/>
    </location>
</feature>
<dbReference type="AlphaFoldDB" id="A0A1G6DLJ5"/>
<evidence type="ECO:0000256" key="1">
    <source>
        <dbReference type="ARBA" id="ARBA00004496"/>
    </source>
</evidence>
<evidence type="ECO:0000256" key="3">
    <source>
        <dbReference type="ARBA" id="ARBA00020675"/>
    </source>
</evidence>
<feature type="binding site" evidence="9">
    <location>
        <begin position="447"/>
        <end position="451"/>
    </location>
    <ligand>
        <name>GTP</name>
        <dbReference type="ChEBI" id="CHEBI:37565"/>
    </ligand>
</feature>
<dbReference type="InterPro" id="IPR005225">
    <property type="entry name" value="Small_GTP-bd"/>
</dbReference>
<keyword evidence="4 9" id="KW-0963">Cytoplasm</keyword>
<dbReference type="Pfam" id="PF04760">
    <property type="entry name" value="IF2_N"/>
    <property type="match status" value="2"/>
</dbReference>
<dbReference type="CDD" id="cd01887">
    <property type="entry name" value="IF2_eIF5B"/>
    <property type="match status" value="1"/>
</dbReference>
<dbReference type="FunFam" id="2.40.30.10:FF:000008">
    <property type="entry name" value="Translation initiation factor IF-2"/>
    <property type="match status" value="1"/>
</dbReference>
<dbReference type="Pfam" id="PF03144">
    <property type="entry name" value="GTP_EFTU_D2"/>
    <property type="match status" value="1"/>
</dbReference>
<evidence type="ECO:0000256" key="7">
    <source>
        <dbReference type="ARBA" id="ARBA00022917"/>
    </source>
</evidence>
<dbReference type="Gene3D" id="3.30.56.50">
    <property type="entry name" value="Putative DNA-binding domain, N-terminal subdomain of bacterial translation initiation factor IF2"/>
    <property type="match status" value="1"/>
</dbReference>
<organism evidence="14 15">
    <name type="scientific">Pseudidiomarina indica</name>
    <dbReference type="NCBI Taxonomy" id="1159017"/>
    <lineage>
        <taxon>Bacteria</taxon>
        <taxon>Pseudomonadati</taxon>
        <taxon>Pseudomonadota</taxon>
        <taxon>Gammaproteobacteria</taxon>
        <taxon>Alteromonadales</taxon>
        <taxon>Idiomarinaceae</taxon>
        <taxon>Pseudidiomarina</taxon>
    </lineage>
</organism>
<reference evidence="15" key="1">
    <citation type="submission" date="2016-10" db="EMBL/GenBank/DDBJ databases">
        <authorList>
            <person name="Varghese N."/>
            <person name="Submissions S."/>
        </authorList>
    </citation>
    <scope>NUCLEOTIDE SEQUENCE [LARGE SCALE GENOMIC DNA]</scope>
    <source>
        <strain evidence="15">CGMCC 1.10824</strain>
    </source>
</reference>
<dbReference type="PROSITE" id="PS01176">
    <property type="entry name" value="IF2"/>
    <property type="match status" value="1"/>
</dbReference>
<evidence type="ECO:0000313" key="14">
    <source>
        <dbReference type="EMBL" id="SDB46064.1"/>
    </source>
</evidence>
<dbReference type="FunFam" id="3.40.50.10050:FF:000001">
    <property type="entry name" value="Translation initiation factor IF-2"/>
    <property type="match status" value="1"/>
</dbReference>
<evidence type="ECO:0000313" key="15">
    <source>
        <dbReference type="Proteomes" id="UP000199626"/>
    </source>
</evidence>
<dbReference type="Pfam" id="PF08364">
    <property type="entry name" value="IF2_assoc"/>
    <property type="match status" value="1"/>
</dbReference>
<dbReference type="Pfam" id="PF00009">
    <property type="entry name" value="GTP_EFTU"/>
    <property type="match status" value="1"/>
</dbReference>
<dbReference type="SUPFAM" id="SSF46955">
    <property type="entry name" value="Putative DNA-binding domain"/>
    <property type="match status" value="1"/>
</dbReference>
<evidence type="ECO:0000256" key="10">
    <source>
        <dbReference type="RuleBase" id="RU000644"/>
    </source>
</evidence>
<dbReference type="InterPro" id="IPR015760">
    <property type="entry name" value="TIF_IF2"/>
</dbReference>
<dbReference type="Pfam" id="PF11987">
    <property type="entry name" value="IF-2"/>
    <property type="match status" value="1"/>
</dbReference>
<dbReference type="NCBIfam" id="TIGR00231">
    <property type="entry name" value="small_GTP"/>
    <property type="match status" value="1"/>
</dbReference>
<dbReference type="Gene3D" id="3.40.50.10050">
    <property type="entry name" value="Translation initiation factor IF- 2, domain 3"/>
    <property type="match status" value="1"/>
</dbReference>
<dbReference type="GO" id="GO:0005829">
    <property type="term" value="C:cytosol"/>
    <property type="evidence" value="ECO:0007669"/>
    <property type="project" value="TreeGrafter"/>
</dbReference>
<name>A0A1G6DLJ5_9GAMM</name>
<comment type="similarity">
    <text evidence="2 9 10">Belongs to the TRAFAC class translation factor GTPase superfamily. Classic translation factor GTPase family. IF-2 subfamily.</text>
</comment>
<feature type="region of interest" description="G-domain" evidence="9">
    <location>
        <begin position="395"/>
        <end position="543"/>
    </location>
</feature>
<comment type="function">
    <text evidence="9 10">One of the essential components for the initiation of protein synthesis. Protects formylmethionyl-tRNA from spontaneous hydrolysis and promotes its binding to the 30S ribosomal subunits. Also involved in the hydrolysis of GTP during the formation of the 70S ribosomal complex.</text>
</comment>
<feature type="region of interest" description="Disordered" evidence="12">
    <location>
        <begin position="125"/>
        <end position="307"/>
    </location>
</feature>